<dbReference type="OrthoDB" id="6347512at2759"/>
<accession>A0A3N4KZX1</accession>
<dbReference type="InParanoid" id="A0A3N4KZX1"/>
<keyword evidence="4" id="KW-0158">Chromosome</keyword>
<dbReference type="AlphaFoldDB" id="A0A3N4KZX1"/>
<dbReference type="SUPFAM" id="SSF48371">
    <property type="entry name" value="ARM repeat"/>
    <property type="match status" value="1"/>
</dbReference>
<keyword evidence="6" id="KW-0137">Centromere</keyword>
<dbReference type="CDD" id="cd22647">
    <property type="entry name" value="CTF3_NTD_HEAT"/>
    <property type="match status" value="1"/>
</dbReference>
<organism evidence="7 8">
    <name type="scientific">Morchella conica CCBAS932</name>
    <dbReference type="NCBI Taxonomy" id="1392247"/>
    <lineage>
        <taxon>Eukaryota</taxon>
        <taxon>Fungi</taxon>
        <taxon>Dikarya</taxon>
        <taxon>Ascomycota</taxon>
        <taxon>Pezizomycotina</taxon>
        <taxon>Pezizomycetes</taxon>
        <taxon>Pezizales</taxon>
        <taxon>Morchellaceae</taxon>
        <taxon>Morchella</taxon>
    </lineage>
</organism>
<evidence type="ECO:0000256" key="2">
    <source>
        <dbReference type="ARBA" id="ARBA00004584"/>
    </source>
</evidence>
<dbReference type="InterPro" id="IPR012485">
    <property type="entry name" value="CENP-I"/>
</dbReference>
<evidence type="ECO:0000256" key="6">
    <source>
        <dbReference type="ARBA" id="ARBA00023328"/>
    </source>
</evidence>
<evidence type="ECO:0000313" key="7">
    <source>
        <dbReference type="EMBL" id="RPB16110.1"/>
    </source>
</evidence>
<comment type="similarity">
    <text evidence="3">Belongs to the CENP-I/CTF3 family.</text>
</comment>
<proteinExistence type="inferred from homology"/>
<dbReference type="Pfam" id="PF07778">
    <property type="entry name" value="CENP-I"/>
    <property type="match status" value="1"/>
</dbReference>
<evidence type="ECO:0000256" key="3">
    <source>
        <dbReference type="ARBA" id="ARBA00005470"/>
    </source>
</evidence>
<evidence type="ECO:0000256" key="5">
    <source>
        <dbReference type="ARBA" id="ARBA00023242"/>
    </source>
</evidence>
<evidence type="ECO:0000313" key="8">
    <source>
        <dbReference type="Proteomes" id="UP000277580"/>
    </source>
</evidence>
<protein>
    <submittedName>
        <fullName evidence="7">Mis6-domain-containing protein</fullName>
    </submittedName>
</protein>
<dbReference type="GO" id="GO:0005634">
    <property type="term" value="C:nucleus"/>
    <property type="evidence" value="ECO:0007669"/>
    <property type="project" value="UniProtKB-SubCell"/>
</dbReference>
<dbReference type="GO" id="GO:0000070">
    <property type="term" value="P:mitotic sister chromatid segregation"/>
    <property type="evidence" value="ECO:0007669"/>
    <property type="project" value="TreeGrafter"/>
</dbReference>
<dbReference type="EMBL" id="ML119110">
    <property type="protein sequence ID" value="RPB16110.1"/>
    <property type="molecule type" value="Genomic_DNA"/>
</dbReference>
<evidence type="ECO:0000256" key="1">
    <source>
        <dbReference type="ARBA" id="ARBA00004123"/>
    </source>
</evidence>
<comment type="subcellular location">
    <subcellularLocation>
        <location evidence="2">Chromosome</location>
        <location evidence="2">Centromere</location>
    </subcellularLocation>
    <subcellularLocation>
        <location evidence="1">Nucleus</location>
    </subcellularLocation>
</comment>
<sequence>MPSAATSHAASTRNSLSKSDITDAIEKLSQHASVRGLADDALENLIGILTKTPCYLDQSAISNIVKVLFPQRKVSEDVVIKIVGCFGQGQSKPSLATQALLLRWLVMVYDILESYTALSQLYGVLFNLLDMITLRSHLCHLLSLLTRRKHVKPFRIQALLEFKRNLGNEQPLNGLLQVFKDYYPDVIVGDIAPTKVGLFSHPNPEWMQKLLLIQESSAADYSGPSEASSFRIVRKVGGQGTKRQKTNHLALPEVHTFHATEASVTLEEVENVDDFVNKLDKLELPNQLVAALEDPLLRKLLQLKPSDAATSRINNWLAACLSDELRSSQTPTPGSADRTAKLLSKILEYTHSTKKLLPAVEGFLYQYLQSWDGKSHKEYILGLLSLLSLRGFEDSSTSSLINFYTELLHQWRVTYRNSEMLEVEGLALRKYMAHVSQICLAGQVAFPGSSFIPNAILCFYECASSLPWQNGLFRISLPPDQLVYIFLFAGDVMMLSRIAGILSKYKRAFELTLKKSSSDSGPEEYPREYVNHFNGFLMDICNLVWRNRAFKAGGPESKQDQNAHGCTLPENVISLLNKAADSREESLMTLFSLSHSAVLAQLSAECLRGMENAQPNIKARHSGPVTQKSLALLASNGGLVISWPDFRVAVLNSLGRGGLIGISNFMHSTMISLIQSSAAR</sequence>
<dbReference type="InterPro" id="IPR016024">
    <property type="entry name" value="ARM-type_fold"/>
</dbReference>
<keyword evidence="8" id="KW-1185">Reference proteome</keyword>
<dbReference type="PANTHER" id="PTHR48208:SF2">
    <property type="entry name" value="CENTROMERE PROTEIN I"/>
    <property type="match status" value="1"/>
</dbReference>
<dbReference type="PANTHER" id="PTHR48208">
    <property type="entry name" value="CENTROMERE PROTEIN I"/>
    <property type="match status" value="1"/>
</dbReference>
<dbReference type="GO" id="GO:0000939">
    <property type="term" value="C:inner kinetochore"/>
    <property type="evidence" value="ECO:0007669"/>
    <property type="project" value="TreeGrafter"/>
</dbReference>
<dbReference type="STRING" id="1392247.A0A3N4KZX1"/>
<reference evidence="7 8" key="1">
    <citation type="journal article" date="2018" name="Nat. Ecol. Evol.">
        <title>Pezizomycetes genomes reveal the molecular basis of ectomycorrhizal truffle lifestyle.</title>
        <authorList>
            <person name="Murat C."/>
            <person name="Payen T."/>
            <person name="Noel B."/>
            <person name="Kuo A."/>
            <person name="Morin E."/>
            <person name="Chen J."/>
            <person name="Kohler A."/>
            <person name="Krizsan K."/>
            <person name="Balestrini R."/>
            <person name="Da Silva C."/>
            <person name="Montanini B."/>
            <person name="Hainaut M."/>
            <person name="Levati E."/>
            <person name="Barry K.W."/>
            <person name="Belfiori B."/>
            <person name="Cichocki N."/>
            <person name="Clum A."/>
            <person name="Dockter R.B."/>
            <person name="Fauchery L."/>
            <person name="Guy J."/>
            <person name="Iotti M."/>
            <person name="Le Tacon F."/>
            <person name="Lindquist E.A."/>
            <person name="Lipzen A."/>
            <person name="Malagnac F."/>
            <person name="Mello A."/>
            <person name="Molinier V."/>
            <person name="Miyauchi S."/>
            <person name="Poulain J."/>
            <person name="Riccioni C."/>
            <person name="Rubini A."/>
            <person name="Sitrit Y."/>
            <person name="Splivallo R."/>
            <person name="Traeger S."/>
            <person name="Wang M."/>
            <person name="Zifcakova L."/>
            <person name="Wipf D."/>
            <person name="Zambonelli A."/>
            <person name="Paolocci F."/>
            <person name="Nowrousian M."/>
            <person name="Ottonello S."/>
            <person name="Baldrian P."/>
            <person name="Spatafora J.W."/>
            <person name="Henrissat B."/>
            <person name="Nagy L.G."/>
            <person name="Aury J.M."/>
            <person name="Wincker P."/>
            <person name="Grigoriev I.V."/>
            <person name="Bonfante P."/>
            <person name="Martin F.M."/>
        </authorList>
    </citation>
    <scope>NUCLEOTIDE SEQUENCE [LARGE SCALE GENOMIC DNA]</scope>
    <source>
        <strain evidence="7 8">CCBAS932</strain>
    </source>
</reference>
<evidence type="ECO:0000256" key="4">
    <source>
        <dbReference type="ARBA" id="ARBA00022454"/>
    </source>
</evidence>
<name>A0A3N4KZX1_9PEZI</name>
<dbReference type="Proteomes" id="UP000277580">
    <property type="component" value="Unassembled WGS sequence"/>
</dbReference>
<dbReference type="GO" id="GO:0034080">
    <property type="term" value="P:CENP-A containing chromatin assembly"/>
    <property type="evidence" value="ECO:0007669"/>
    <property type="project" value="TreeGrafter"/>
</dbReference>
<gene>
    <name evidence="7" type="ORF">P167DRAFT_551664</name>
</gene>
<keyword evidence="5" id="KW-0539">Nucleus</keyword>